<proteinExistence type="predicted"/>
<reference evidence="1" key="1">
    <citation type="submission" date="2014-09" db="EMBL/GenBank/DDBJ databases">
        <authorList>
            <person name="Magalhaes I.L.F."/>
            <person name="Oliveira U."/>
            <person name="Santos F.R."/>
            <person name="Vidigal T.H.D.A."/>
            <person name="Brescovit A.D."/>
            <person name="Santos A.J."/>
        </authorList>
    </citation>
    <scope>NUCLEOTIDE SEQUENCE</scope>
    <source>
        <tissue evidence="1">Shoot tissue taken approximately 20 cm above the soil surface</tissue>
    </source>
</reference>
<evidence type="ECO:0000313" key="1">
    <source>
        <dbReference type="EMBL" id="JAE13760.1"/>
    </source>
</evidence>
<dbReference type="AlphaFoldDB" id="A0A0A9FL87"/>
<sequence length="38" mass="4322">MSCLRTRCMVEFGVLGSEVCPLQFGHPKRGFLYIIGYL</sequence>
<organism evidence="1">
    <name type="scientific">Arundo donax</name>
    <name type="common">Giant reed</name>
    <name type="synonym">Donax arundinaceus</name>
    <dbReference type="NCBI Taxonomy" id="35708"/>
    <lineage>
        <taxon>Eukaryota</taxon>
        <taxon>Viridiplantae</taxon>
        <taxon>Streptophyta</taxon>
        <taxon>Embryophyta</taxon>
        <taxon>Tracheophyta</taxon>
        <taxon>Spermatophyta</taxon>
        <taxon>Magnoliopsida</taxon>
        <taxon>Liliopsida</taxon>
        <taxon>Poales</taxon>
        <taxon>Poaceae</taxon>
        <taxon>PACMAD clade</taxon>
        <taxon>Arundinoideae</taxon>
        <taxon>Arundineae</taxon>
        <taxon>Arundo</taxon>
    </lineage>
</organism>
<protein>
    <submittedName>
        <fullName evidence="1">Uncharacterized protein</fullName>
    </submittedName>
</protein>
<accession>A0A0A9FL87</accession>
<dbReference type="EMBL" id="GBRH01184136">
    <property type="protein sequence ID" value="JAE13760.1"/>
    <property type="molecule type" value="Transcribed_RNA"/>
</dbReference>
<name>A0A0A9FL87_ARUDO</name>
<reference evidence="1" key="2">
    <citation type="journal article" date="2015" name="Data Brief">
        <title>Shoot transcriptome of the giant reed, Arundo donax.</title>
        <authorList>
            <person name="Barrero R.A."/>
            <person name="Guerrero F.D."/>
            <person name="Moolhuijzen P."/>
            <person name="Goolsby J.A."/>
            <person name="Tidwell J."/>
            <person name="Bellgard S.E."/>
            <person name="Bellgard M.I."/>
        </authorList>
    </citation>
    <scope>NUCLEOTIDE SEQUENCE</scope>
    <source>
        <tissue evidence="1">Shoot tissue taken approximately 20 cm above the soil surface</tissue>
    </source>
</reference>